<evidence type="ECO:0000256" key="1">
    <source>
        <dbReference type="SAM" id="Phobius"/>
    </source>
</evidence>
<dbReference type="EMBL" id="KZ613940">
    <property type="protein sequence ID" value="PMD45717.1"/>
    <property type="molecule type" value="Genomic_DNA"/>
</dbReference>
<proteinExistence type="predicted"/>
<gene>
    <name evidence="2" type="ORF">L207DRAFT_630120</name>
</gene>
<keyword evidence="1" id="KW-0472">Membrane</keyword>
<keyword evidence="3" id="KW-1185">Reference proteome</keyword>
<dbReference type="AlphaFoldDB" id="A0A2J6S4M9"/>
<keyword evidence="1" id="KW-0812">Transmembrane</keyword>
<dbReference type="Proteomes" id="UP000235786">
    <property type="component" value="Unassembled WGS sequence"/>
</dbReference>
<dbReference type="OrthoDB" id="5428890at2759"/>
<organism evidence="2 3">
    <name type="scientific">Hyaloscypha variabilis (strain UAMH 11265 / GT02V1 / F)</name>
    <name type="common">Meliniomyces variabilis</name>
    <dbReference type="NCBI Taxonomy" id="1149755"/>
    <lineage>
        <taxon>Eukaryota</taxon>
        <taxon>Fungi</taxon>
        <taxon>Dikarya</taxon>
        <taxon>Ascomycota</taxon>
        <taxon>Pezizomycotina</taxon>
        <taxon>Leotiomycetes</taxon>
        <taxon>Helotiales</taxon>
        <taxon>Hyaloscyphaceae</taxon>
        <taxon>Hyaloscypha</taxon>
        <taxon>Hyaloscypha variabilis</taxon>
    </lineage>
</organism>
<evidence type="ECO:0000313" key="3">
    <source>
        <dbReference type="Proteomes" id="UP000235786"/>
    </source>
</evidence>
<accession>A0A2J6S4M9</accession>
<keyword evidence="1" id="KW-1133">Transmembrane helix</keyword>
<feature type="transmembrane region" description="Helical" evidence="1">
    <location>
        <begin position="345"/>
        <end position="370"/>
    </location>
</feature>
<evidence type="ECO:0000313" key="2">
    <source>
        <dbReference type="EMBL" id="PMD45717.1"/>
    </source>
</evidence>
<name>A0A2J6S4M9_HYAVF</name>
<protein>
    <submittedName>
        <fullName evidence="2">Uncharacterized protein</fullName>
    </submittedName>
</protein>
<sequence length="389" mass="44488">MTSDIRLMPVTSSQNEQAGFGKMIVQEIWGDTNAQQGCESLLQLLEGYLDHCDQEQRFASRHTTILGETFDLDLIRTIRVVKGRPEVLKSALSAELGQDAHAVSLDIAIRLMFSTFVRLADTRIISGTIFQPRWRDSESLVSFLTRVYPQTQSLAAYAQDNGRVQIAKFSTSYLSRFANVSIEWTHNLSDHLMLLRGLNWKTLYLFRHPAFLKVSLDTLARDRMDTTHSLPEALRLGCLPPKLLRETLMTYNLLFPELGDEESRAMLIADCSKKGLDPFFLMLDEHHYNEHETPTDALDPTDVRGLYDKYPYWGYRLYELWKEADDPTPSTRIERWTESRRNPRFTYWCTVVSLSIAIMFGVAATILGALQFWTSYCAWRGCGAVSLGS</sequence>
<reference evidence="2 3" key="1">
    <citation type="submission" date="2016-04" db="EMBL/GenBank/DDBJ databases">
        <title>A degradative enzymes factory behind the ericoid mycorrhizal symbiosis.</title>
        <authorList>
            <consortium name="DOE Joint Genome Institute"/>
            <person name="Martino E."/>
            <person name="Morin E."/>
            <person name="Grelet G."/>
            <person name="Kuo A."/>
            <person name="Kohler A."/>
            <person name="Daghino S."/>
            <person name="Barry K."/>
            <person name="Choi C."/>
            <person name="Cichocki N."/>
            <person name="Clum A."/>
            <person name="Copeland A."/>
            <person name="Hainaut M."/>
            <person name="Haridas S."/>
            <person name="Labutti K."/>
            <person name="Lindquist E."/>
            <person name="Lipzen A."/>
            <person name="Khouja H.-R."/>
            <person name="Murat C."/>
            <person name="Ohm R."/>
            <person name="Olson A."/>
            <person name="Spatafora J."/>
            <person name="Veneault-Fourrey C."/>
            <person name="Henrissat B."/>
            <person name="Grigoriev I."/>
            <person name="Martin F."/>
            <person name="Perotto S."/>
        </authorList>
    </citation>
    <scope>NUCLEOTIDE SEQUENCE [LARGE SCALE GENOMIC DNA]</scope>
    <source>
        <strain evidence="2 3">F</strain>
    </source>
</reference>